<evidence type="ECO:0000256" key="3">
    <source>
        <dbReference type="ARBA" id="ARBA00022801"/>
    </source>
</evidence>
<dbReference type="Proteomes" id="UP000694892">
    <property type="component" value="Chromosome 4S"/>
</dbReference>
<evidence type="ECO:0000313" key="5">
    <source>
        <dbReference type="EMBL" id="OCT82447.1"/>
    </source>
</evidence>
<dbReference type="PANTHER" id="PTHR31817">
    <property type="match status" value="1"/>
</dbReference>
<dbReference type="OMA" id="DSERYME"/>
<proteinExistence type="predicted"/>
<reference evidence="6" key="1">
    <citation type="journal article" date="2016" name="Nature">
        <title>Genome evolution in the allotetraploid frog Xenopus laevis.</title>
        <authorList>
            <person name="Session A.M."/>
            <person name="Uno Y."/>
            <person name="Kwon T."/>
            <person name="Chapman J.A."/>
            <person name="Toyoda A."/>
            <person name="Takahashi S."/>
            <person name="Fukui A."/>
            <person name="Hikosaka A."/>
            <person name="Suzuki A."/>
            <person name="Kondo M."/>
            <person name="van Heeringen S.J."/>
            <person name="Quigley I."/>
            <person name="Heinz S."/>
            <person name="Ogino H."/>
            <person name="Ochi H."/>
            <person name="Hellsten U."/>
            <person name="Lyons J.B."/>
            <person name="Simakov O."/>
            <person name="Putnam N."/>
            <person name="Stites J."/>
            <person name="Kuroki Y."/>
            <person name="Tanaka T."/>
            <person name="Michiue T."/>
            <person name="Watanabe M."/>
            <person name="Bogdanovic O."/>
            <person name="Lister R."/>
            <person name="Georgiou G."/>
            <person name="Paranjpe S.S."/>
            <person name="van Kruijsbergen I."/>
            <person name="Shu S."/>
            <person name="Carlson J."/>
            <person name="Kinoshita T."/>
            <person name="Ohta Y."/>
            <person name="Mawaribuchi S."/>
            <person name="Jenkins J."/>
            <person name="Grimwood J."/>
            <person name="Schmutz J."/>
            <person name="Mitros T."/>
            <person name="Mozaffari S.V."/>
            <person name="Suzuki Y."/>
            <person name="Haramoto Y."/>
            <person name="Yamamoto T.S."/>
            <person name="Takagi C."/>
            <person name="Heald R."/>
            <person name="Miller K."/>
            <person name="Haudenschild C."/>
            <person name="Kitzman J."/>
            <person name="Nakayama T."/>
            <person name="Izutsu Y."/>
            <person name="Robert J."/>
            <person name="Fortriede J."/>
            <person name="Burns K."/>
            <person name="Lotay V."/>
            <person name="Karimi K."/>
            <person name="Yasuoka Y."/>
            <person name="Dichmann D.S."/>
            <person name="Flajnik M.F."/>
            <person name="Houston D.W."/>
            <person name="Shendure J."/>
            <person name="DuPasquier L."/>
            <person name="Vize P.D."/>
            <person name="Zorn A.M."/>
            <person name="Ito M."/>
            <person name="Marcotte E.M."/>
            <person name="Wallingford J.B."/>
            <person name="Ito Y."/>
            <person name="Asashima M."/>
            <person name="Ueno N."/>
            <person name="Matsuda Y."/>
            <person name="Veenstra G.J."/>
            <person name="Fujiyama A."/>
            <person name="Harland R.M."/>
            <person name="Taira M."/>
            <person name="Rokhsar D.S."/>
        </authorList>
    </citation>
    <scope>NUCLEOTIDE SEQUENCE [LARGE SCALE GENOMIC DNA]</scope>
    <source>
        <strain evidence="6">J</strain>
    </source>
</reference>
<evidence type="ECO:0000256" key="2">
    <source>
        <dbReference type="ARBA" id="ARBA00022670"/>
    </source>
</evidence>
<dbReference type="GO" id="GO:0008237">
    <property type="term" value="F:metallopeptidase activity"/>
    <property type="evidence" value="ECO:0007669"/>
    <property type="project" value="UniProtKB-KW"/>
</dbReference>
<organism evidence="5 6">
    <name type="scientific">Xenopus laevis</name>
    <name type="common">African clawed frog</name>
    <dbReference type="NCBI Taxonomy" id="8355"/>
    <lineage>
        <taxon>Eukaryota</taxon>
        <taxon>Metazoa</taxon>
        <taxon>Chordata</taxon>
        <taxon>Craniata</taxon>
        <taxon>Vertebrata</taxon>
        <taxon>Euteleostomi</taxon>
        <taxon>Amphibia</taxon>
        <taxon>Batrachia</taxon>
        <taxon>Anura</taxon>
        <taxon>Pipoidea</taxon>
        <taxon>Pipidae</taxon>
        <taxon>Xenopodinae</taxon>
        <taxon>Xenopus</taxon>
        <taxon>Xenopus</taxon>
    </lineage>
</organism>
<name>A0A974CZU6_XENLA</name>
<evidence type="ECO:0000256" key="4">
    <source>
        <dbReference type="ARBA" id="ARBA00023049"/>
    </source>
</evidence>
<keyword evidence="2" id="KW-0645">Protease</keyword>
<dbReference type="AlphaFoldDB" id="A0A974CZU6"/>
<dbReference type="GO" id="GO:0006508">
    <property type="term" value="P:proteolysis"/>
    <property type="evidence" value="ECO:0007669"/>
    <property type="project" value="UniProtKB-KW"/>
</dbReference>
<dbReference type="PANTHER" id="PTHR31817:SF1">
    <property type="entry name" value="MICROTUBULE-ASSOCIATED TYROSINE CARBOXYPEPTIDASE 1"/>
    <property type="match status" value="1"/>
</dbReference>
<sequence>MVWRLSEILEAESLGTAVWILSTVLRKYGDYENFQAVTGGNLLSKCQIWACCKKYMQKEGCSGEHLLGGTQHWLEGMLWHEIGTHYLCGVNDARQPWHGSEGRKRFSLRPANPTEEGLANLHSVLFRNNPYLWRAALLYFAVSRAANSSFCELFQDLQQFVQDPTVRWEYCVRVKHGQQDTGQTGKKPLSCFSKDQVYFDGKLCLLHHRHTIDFRLLTWKGIVSNEDAEELKKFAELDNTHIPHFLQDLEKYHHPLQHIMETNQLTDEELQALLPN</sequence>
<dbReference type="InterPro" id="IPR012548">
    <property type="entry name" value="MATCAP"/>
</dbReference>
<dbReference type="SMART" id="SM01154">
    <property type="entry name" value="DUF1704"/>
    <property type="match status" value="1"/>
</dbReference>
<evidence type="ECO:0000256" key="1">
    <source>
        <dbReference type="ARBA" id="ARBA00001947"/>
    </source>
</evidence>
<keyword evidence="4" id="KW-0482">Metalloprotease</keyword>
<accession>A0A974CZU6</accession>
<evidence type="ECO:0000313" key="6">
    <source>
        <dbReference type="Proteomes" id="UP000694892"/>
    </source>
</evidence>
<protein>
    <submittedName>
        <fullName evidence="5">Uncharacterized protein</fullName>
    </submittedName>
</protein>
<comment type="cofactor">
    <cofactor evidence="1">
        <name>Zn(2+)</name>
        <dbReference type="ChEBI" id="CHEBI:29105"/>
    </cofactor>
</comment>
<keyword evidence="3" id="KW-0378">Hydrolase</keyword>
<gene>
    <name evidence="5" type="ORF">XELAEV_18024977mg</name>
</gene>
<dbReference type="EMBL" id="CM004473">
    <property type="protein sequence ID" value="OCT82447.1"/>
    <property type="molecule type" value="Genomic_DNA"/>
</dbReference>